<dbReference type="Proteomes" id="UP001501508">
    <property type="component" value="Unassembled WGS sequence"/>
</dbReference>
<dbReference type="PRINTS" id="PR00111">
    <property type="entry name" value="ABHYDROLASE"/>
</dbReference>
<gene>
    <name evidence="2" type="ORF">GCM10023091_25090</name>
</gene>
<dbReference type="GO" id="GO:0016787">
    <property type="term" value="F:hydrolase activity"/>
    <property type="evidence" value="ECO:0007669"/>
    <property type="project" value="UniProtKB-KW"/>
</dbReference>
<sequence length="247" mass="27965">MTTFRKNLVLVHGHGVDDSIWDSVAPLLSETYTVIRPNLSLLTNRNTIEGFADELHGFLTNAGIQKCTLIGHSMGGYIGLAFLEKYPEMIEGFGLFHSLAYADDEAKKEQRNKMIALLREKGASDFIRLTGANMFGKRYRKARGERVRQHVAHFSELPAEALAVGVEAIRDRPDRTKVLEEMKVPLLLIIGMEDILMPFDKVIEMATFPKQAYPFILSDSGHMGMVERTDTTVKILNWYLDKIYKTN</sequence>
<dbReference type="Gene3D" id="3.40.50.1820">
    <property type="entry name" value="alpha/beta hydrolase"/>
    <property type="match status" value="1"/>
</dbReference>
<dbReference type="RefSeq" id="WP_345029631.1">
    <property type="nucleotide sequence ID" value="NZ_BAABEY010000024.1"/>
</dbReference>
<dbReference type="EMBL" id="BAABEY010000024">
    <property type="protein sequence ID" value="GAA4440853.1"/>
    <property type="molecule type" value="Genomic_DNA"/>
</dbReference>
<protein>
    <submittedName>
        <fullName evidence="2">Alpha/beta hydrolase</fullName>
    </submittedName>
</protein>
<proteinExistence type="predicted"/>
<dbReference type="SUPFAM" id="SSF53474">
    <property type="entry name" value="alpha/beta-Hydrolases"/>
    <property type="match status" value="1"/>
</dbReference>
<keyword evidence="3" id="KW-1185">Reference proteome</keyword>
<organism evidence="2 3">
    <name type="scientific">Ravibacter arvi</name>
    <dbReference type="NCBI Taxonomy" id="2051041"/>
    <lineage>
        <taxon>Bacteria</taxon>
        <taxon>Pseudomonadati</taxon>
        <taxon>Bacteroidota</taxon>
        <taxon>Cytophagia</taxon>
        <taxon>Cytophagales</taxon>
        <taxon>Spirosomataceae</taxon>
        <taxon>Ravibacter</taxon>
    </lineage>
</organism>
<feature type="domain" description="AB hydrolase-1" evidence="1">
    <location>
        <begin position="8"/>
        <end position="233"/>
    </location>
</feature>
<dbReference type="InterPro" id="IPR050266">
    <property type="entry name" value="AB_hydrolase_sf"/>
</dbReference>
<evidence type="ECO:0000259" key="1">
    <source>
        <dbReference type="Pfam" id="PF12697"/>
    </source>
</evidence>
<evidence type="ECO:0000313" key="2">
    <source>
        <dbReference type="EMBL" id="GAA4440853.1"/>
    </source>
</evidence>
<dbReference type="InterPro" id="IPR000073">
    <property type="entry name" value="AB_hydrolase_1"/>
</dbReference>
<keyword evidence="2" id="KW-0378">Hydrolase</keyword>
<name>A0ABP8M1W1_9BACT</name>
<accession>A0ABP8M1W1</accession>
<evidence type="ECO:0000313" key="3">
    <source>
        <dbReference type="Proteomes" id="UP001501508"/>
    </source>
</evidence>
<reference evidence="3" key="1">
    <citation type="journal article" date="2019" name="Int. J. Syst. Evol. Microbiol.">
        <title>The Global Catalogue of Microorganisms (GCM) 10K type strain sequencing project: providing services to taxonomists for standard genome sequencing and annotation.</title>
        <authorList>
            <consortium name="The Broad Institute Genomics Platform"/>
            <consortium name="The Broad Institute Genome Sequencing Center for Infectious Disease"/>
            <person name="Wu L."/>
            <person name="Ma J."/>
        </authorList>
    </citation>
    <scope>NUCLEOTIDE SEQUENCE [LARGE SCALE GENOMIC DNA]</scope>
    <source>
        <strain evidence="3">JCM 31920</strain>
    </source>
</reference>
<dbReference type="Pfam" id="PF12697">
    <property type="entry name" value="Abhydrolase_6"/>
    <property type="match status" value="1"/>
</dbReference>
<dbReference type="InterPro" id="IPR029058">
    <property type="entry name" value="AB_hydrolase_fold"/>
</dbReference>
<dbReference type="PANTHER" id="PTHR43798">
    <property type="entry name" value="MONOACYLGLYCEROL LIPASE"/>
    <property type="match status" value="1"/>
</dbReference>
<comment type="caution">
    <text evidence="2">The sequence shown here is derived from an EMBL/GenBank/DDBJ whole genome shotgun (WGS) entry which is preliminary data.</text>
</comment>